<keyword evidence="1" id="KW-0238">DNA-binding</keyword>
<reference evidence="3" key="1">
    <citation type="journal article" date="2023" name="Microb. Genom.">
        <title>Mesoterricola silvestris gen. nov., sp. nov., Mesoterricola sediminis sp. nov., Geothrix oryzae sp. nov., Geothrix edaphica sp. nov., Geothrix rubra sp. nov., and Geothrix limicola sp. nov., six novel members of Acidobacteriota isolated from soils.</title>
        <authorList>
            <person name="Weisberg A.J."/>
            <person name="Pearce E."/>
            <person name="Kramer C.G."/>
            <person name="Chang J.H."/>
            <person name="Clarke C.R."/>
        </authorList>
    </citation>
    <scope>NUCLEOTIDE SEQUENCE</scope>
    <source>
        <strain evidence="3">ND06-05F</strain>
    </source>
</reference>
<accession>A0AAJ2PMQ6</accession>
<dbReference type="InterPro" id="IPR004107">
    <property type="entry name" value="Integrase_SAM-like_N"/>
</dbReference>
<feature type="domain" description="Integrase SAM-like N-terminal" evidence="2">
    <location>
        <begin position="64"/>
        <end position="136"/>
    </location>
</feature>
<name>A0AAJ2PMQ6_9ACTN</name>
<dbReference type="EMBL" id="JARAWN010000037">
    <property type="protein sequence ID" value="MDX3129917.1"/>
    <property type="molecule type" value="Genomic_DNA"/>
</dbReference>
<dbReference type="InterPro" id="IPR010998">
    <property type="entry name" value="Integrase_recombinase_N"/>
</dbReference>
<dbReference type="RefSeq" id="WP_319690344.1">
    <property type="nucleotide sequence ID" value="NZ_JARAWN010000037.1"/>
</dbReference>
<dbReference type="AlphaFoldDB" id="A0AAJ2PMQ6"/>
<organism evidence="3 4">
    <name type="scientific">Streptomyces europaeiscabiei</name>
    <dbReference type="NCBI Taxonomy" id="146819"/>
    <lineage>
        <taxon>Bacteria</taxon>
        <taxon>Bacillati</taxon>
        <taxon>Actinomycetota</taxon>
        <taxon>Actinomycetes</taxon>
        <taxon>Kitasatosporales</taxon>
        <taxon>Streptomycetaceae</taxon>
        <taxon>Streptomyces</taxon>
    </lineage>
</organism>
<dbReference type="SUPFAM" id="SSF47823">
    <property type="entry name" value="lambda integrase-like, N-terminal domain"/>
    <property type="match status" value="1"/>
</dbReference>
<evidence type="ECO:0000256" key="1">
    <source>
        <dbReference type="ARBA" id="ARBA00023125"/>
    </source>
</evidence>
<dbReference type="GO" id="GO:0015074">
    <property type="term" value="P:DNA integration"/>
    <property type="evidence" value="ECO:0007669"/>
    <property type="project" value="InterPro"/>
</dbReference>
<dbReference type="Proteomes" id="UP001273589">
    <property type="component" value="Unassembled WGS sequence"/>
</dbReference>
<dbReference type="Pfam" id="PF02899">
    <property type="entry name" value="Phage_int_SAM_1"/>
    <property type="match status" value="1"/>
</dbReference>
<evidence type="ECO:0000313" key="3">
    <source>
        <dbReference type="EMBL" id="MDX3129917.1"/>
    </source>
</evidence>
<evidence type="ECO:0000313" key="4">
    <source>
        <dbReference type="Proteomes" id="UP001273589"/>
    </source>
</evidence>
<proteinExistence type="predicted"/>
<dbReference type="Gene3D" id="1.10.150.130">
    <property type="match status" value="1"/>
</dbReference>
<comment type="caution">
    <text evidence="3">The sequence shown here is derived from an EMBL/GenBank/DDBJ whole genome shotgun (WGS) entry which is preliminary data.</text>
</comment>
<protein>
    <submittedName>
        <fullName evidence="3">Site-specific integrase</fullName>
    </submittedName>
</protein>
<evidence type="ECO:0000259" key="2">
    <source>
        <dbReference type="Pfam" id="PF02899"/>
    </source>
</evidence>
<sequence>MLALHRFDLKRSLGAVEPLIAGVASDLASWTRARGRRQGQRFLLGPDGRPDPRVYACLASAKWRNLSSEPEKDYTYSVVVWLNFLHILGVEWWDATDDDVEEFLFWRVTDPVNSERIQTNSFSRDLAGLKKFYKWVGRKYGVANPFEDFDAPRIVRRANVKWMDQAGFARWLDLGIRGNGPGRPARPVVARPQQTARYRVLPEHLRQRPPRR</sequence>
<gene>
    <name evidence="3" type="ORF">PV367_08925</name>
</gene>
<dbReference type="GO" id="GO:0003677">
    <property type="term" value="F:DNA binding"/>
    <property type="evidence" value="ECO:0007669"/>
    <property type="project" value="UniProtKB-KW"/>
</dbReference>